<organism evidence="4 5">
    <name type="scientific">Cohnella fermenti</name>
    <dbReference type="NCBI Taxonomy" id="2565925"/>
    <lineage>
        <taxon>Bacteria</taxon>
        <taxon>Bacillati</taxon>
        <taxon>Bacillota</taxon>
        <taxon>Bacilli</taxon>
        <taxon>Bacillales</taxon>
        <taxon>Paenibacillaceae</taxon>
        <taxon>Cohnella</taxon>
    </lineage>
</organism>
<feature type="compositionally biased region" description="Low complexity" evidence="1">
    <location>
        <begin position="79"/>
        <end position="127"/>
    </location>
</feature>
<dbReference type="Pfam" id="PF14478">
    <property type="entry name" value="DUF4430"/>
    <property type="match status" value="1"/>
</dbReference>
<evidence type="ECO:0000256" key="1">
    <source>
        <dbReference type="SAM" id="MobiDB-lite"/>
    </source>
</evidence>
<evidence type="ECO:0000256" key="2">
    <source>
        <dbReference type="SAM" id="SignalP"/>
    </source>
</evidence>
<feature type="domain" description="Transcobalamin-like C-terminal" evidence="3">
    <location>
        <begin position="210"/>
        <end position="287"/>
    </location>
</feature>
<evidence type="ECO:0000313" key="5">
    <source>
        <dbReference type="Proteomes" id="UP000310636"/>
    </source>
</evidence>
<comment type="caution">
    <text evidence="4">The sequence shown here is derived from an EMBL/GenBank/DDBJ whole genome shotgun (WGS) entry which is preliminary data.</text>
</comment>
<dbReference type="Proteomes" id="UP000310636">
    <property type="component" value="Unassembled WGS sequence"/>
</dbReference>
<gene>
    <name evidence="4" type="ORF">E6C55_12045</name>
</gene>
<reference evidence="4 5" key="1">
    <citation type="submission" date="2019-04" db="EMBL/GenBank/DDBJ databases">
        <title>Cohnella sp. nov. isolated from preserved vegetables.</title>
        <authorList>
            <person name="Lin S.-Y."/>
            <person name="Hung M.-H."/>
            <person name="Young C.-C."/>
        </authorList>
    </citation>
    <scope>NUCLEOTIDE SEQUENCE [LARGE SCALE GENOMIC DNA]</scope>
    <source>
        <strain evidence="4 5">CC-MHH1044</strain>
    </source>
</reference>
<feature type="region of interest" description="Disordered" evidence="1">
    <location>
        <begin position="22"/>
        <end position="168"/>
    </location>
</feature>
<dbReference type="RefSeq" id="WP_136370047.1">
    <property type="nucleotide sequence ID" value="NZ_SSOB01000013.1"/>
</dbReference>
<keyword evidence="2" id="KW-0732">Signal</keyword>
<feature type="compositionally biased region" description="Low complexity" evidence="1">
    <location>
        <begin position="136"/>
        <end position="159"/>
    </location>
</feature>
<dbReference type="AlphaFoldDB" id="A0A4S4BWP5"/>
<sequence>MTPKKWLAAAGIAGVLALAFAWGGDRPSGSSEPAATSASGLAGEAAPEASAGAAPSSAAASGPEADSSAATGSGGQGAAPGANAGSASGTSEGAASEPSEGAASSASSAATDAGGAAASTPASAPPASVSPPATPGPSDASGAGPSPGSAARPSESPAAAEDKNTQHTATLSVTAKSILANLDLFDEDKLEVLPADGVLFASRQVTFEEGDTAFDVLQREMKKNKIPLEFAKTPAYNSSYVEGIANIYEFDCGELSGWMYKVNGAFPNYGSSRYSLKDGDVVEWVYTCDLGRDVGGEQAAGKQT</sequence>
<feature type="compositionally biased region" description="Low complexity" evidence="1">
    <location>
        <begin position="37"/>
        <end position="71"/>
    </location>
</feature>
<dbReference type="InterPro" id="IPR027954">
    <property type="entry name" value="Transcobalamin-like_C"/>
</dbReference>
<dbReference type="EMBL" id="SSOB01000013">
    <property type="protein sequence ID" value="THF79511.1"/>
    <property type="molecule type" value="Genomic_DNA"/>
</dbReference>
<feature type="signal peptide" evidence="2">
    <location>
        <begin position="1"/>
        <end position="21"/>
    </location>
</feature>
<protein>
    <submittedName>
        <fullName evidence="4">DUF4430 domain-containing protein</fullName>
    </submittedName>
</protein>
<dbReference type="Gene3D" id="2.170.130.30">
    <property type="match status" value="1"/>
</dbReference>
<evidence type="ECO:0000313" key="4">
    <source>
        <dbReference type="EMBL" id="THF79511.1"/>
    </source>
</evidence>
<keyword evidence="5" id="KW-1185">Reference proteome</keyword>
<evidence type="ECO:0000259" key="3">
    <source>
        <dbReference type="Pfam" id="PF14478"/>
    </source>
</evidence>
<accession>A0A4S4BWP5</accession>
<proteinExistence type="predicted"/>
<dbReference type="OrthoDB" id="2356646at2"/>
<feature type="chain" id="PRO_5039216123" evidence="2">
    <location>
        <begin position="22"/>
        <end position="304"/>
    </location>
</feature>
<name>A0A4S4BWP5_9BACL</name>